<protein>
    <submittedName>
        <fullName evidence="2">Flagellar operon protein</fullName>
    </submittedName>
</protein>
<sequence>MITQIASADSHMASVPKKVETDSSKQQLFSKTLTAKKNNIKLSNHAQKRLDDRHLNLQAGDFAQISKAITELKQKGSRESLLLYKDMGLIANVHNRTIITAMNMGEISTITNIDSTKFIK</sequence>
<keyword evidence="2" id="KW-0966">Cell projection</keyword>
<accession>A0A0A7RG26</accession>
<evidence type="ECO:0000313" key="2">
    <source>
        <dbReference type="EMBL" id="AJA34202.1"/>
    </source>
</evidence>
<dbReference type="AlphaFoldDB" id="A0A0A7RG26"/>
<reference evidence="2" key="1">
    <citation type="journal article" date="2014" name="Appl. Environ. Microbiol.">
        <title>Detection and genomic characterization of motility in Lactobacillus curvatus: confirmation of motility in a species outside the Lactobacillus salivarius clade.</title>
        <authorList>
            <person name="Cousin F.J."/>
            <person name="Lynch S.M."/>
            <person name="Harris H.M."/>
            <person name="McCann A."/>
            <person name="Lynch D.B."/>
            <person name="Neville B.A."/>
            <person name="Irisawa T."/>
            <person name="Okada S."/>
            <person name="Endo A."/>
            <person name="O'Toole P.W."/>
        </authorList>
    </citation>
    <scope>NUCLEOTIDE SEQUENCE</scope>
    <source>
        <strain evidence="2">DSM 19972</strain>
    </source>
</reference>
<proteinExistence type="predicted"/>
<feature type="region of interest" description="Disordered" evidence="1">
    <location>
        <begin position="1"/>
        <end position="23"/>
    </location>
</feature>
<dbReference type="EMBL" id="KM886868">
    <property type="protein sequence ID" value="AJA34202.1"/>
    <property type="molecule type" value="Genomic_DNA"/>
</dbReference>
<keyword evidence="2" id="KW-0969">Cilium</keyword>
<keyword evidence="2" id="KW-0282">Flagellum</keyword>
<name>A0A0A7RG26_9LACO</name>
<evidence type="ECO:0000256" key="1">
    <source>
        <dbReference type="SAM" id="MobiDB-lite"/>
    </source>
</evidence>
<organism evidence="2">
    <name type="scientific">Liquorilactobacillus oeni</name>
    <dbReference type="NCBI Taxonomy" id="303241"/>
    <lineage>
        <taxon>Bacteria</taxon>
        <taxon>Bacillati</taxon>
        <taxon>Bacillota</taxon>
        <taxon>Bacilli</taxon>
        <taxon>Lactobacillales</taxon>
        <taxon>Lactobacillaceae</taxon>
        <taxon>Liquorilactobacillus</taxon>
    </lineage>
</organism>
<gene>
    <name evidence="2" type="primary">fop</name>
</gene>